<keyword evidence="1" id="KW-0596">Phosphopantetheine</keyword>
<dbReference type="PANTHER" id="PTHR43775">
    <property type="entry name" value="FATTY ACID SYNTHASE"/>
    <property type="match status" value="1"/>
</dbReference>
<dbReference type="InterPro" id="IPR050091">
    <property type="entry name" value="PKS_NRPS_Biosynth_Enz"/>
</dbReference>
<evidence type="ECO:0000256" key="1">
    <source>
        <dbReference type="ARBA" id="ARBA00022450"/>
    </source>
</evidence>
<dbReference type="SUPFAM" id="SSF53901">
    <property type="entry name" value="Thiolase-like"/>
    <property type="match status" value="1"/>
</dbReference>
<evidence type="ECO:0000313" key="6">
    <source>
        <dbReference type="EMBL" id="CAK9086914.1"/>
    </source>
</evidence>
<comment type="caution">
    <text evidence="5">The sequence shown here is derived from an EMBL/GenBank/DDBJ whole genome shotgun (WGS) entry which is preliminary data.</text>
</comment>
<dbReference type="SMART" id="SM00825">
    <property type="entry name" value="PKS_KS"/>
    <property type="match status" value="1"/>
</dbReference>
<evidence type="ECO:0000259" key="4">
    <source>
        <dbReference type="PROSITE" id="PS52004"/>
    </source>
</evidence>
<keyword evidence="3" id="KW-0808">Transferase</keyword>
<reference evidence="5 7" key="1">
    <citation type="submission" date="2024-02" db="EMBL/GenBank/DDBJ databases">
        <authorList>
            <person name="Chen Y."/>
            <person name="Shah S."/>
            <person name="Dougan E. K."/>
            <person name="Thang M."/>
            <person name="Chan C."/>
        </authorList>
    </citation>
    <scope>NUCLEOTIDE SEQUENCE [LARGE SCALE GENOMIC DNA]</scope>
</reference>
<name>A0ABP0QF06_9DINO</name>
<organism evidence="5 7">
    <name type="scientific">Durusdinium trenchii</name>
    <dbReference type="NCBI Taxonomy" id="1381693"/>
    <lineage>
        <taxon>Eukaryota</taxon>
        <taxon>Sar</taxon>
        <taxon>Alveolata</taxon>
        <taxon>Dinophyceae</taxon>
        <taxon>Suessiales</taxon>
        <taxon>Symbiodiniaceae</taxon>
        <taxon>Durusdinium</taxon>
    </lineage>
</organism>
<dbReference type="PROSITE" id="PS52004">
    <property type="entry name" value="KS3_2"/>
    <property type="match status" value="1"/>
</dbReference>
<dbReference type="Pfam" id="PF02801">
    <property type="entry name" value="Ketoacyl-synt_C"/>
    <property type="match status" value="1"/>
</dbReference>
<evidence type="ECO:0000313" key="7">
    <source>
        <dbReference type="Proteomes" id="UP001642464"/>
    </source>
</evidence>
<dbReference type="Proteomes" id="UP001642464">
    <property type="component" value="Unassembled WGS sequence"/>
</dbReference>
<feature type="domain" description="Ketosynthase family 3 (KS3)" evidence="4">
    <location>
        <begin position="289"/>
        <end position="720"/>
    </location>
</feature>
<protein>
    <recommendedName>
        <fullName evidence="4">Ketosynthase family 3 (KS3) domain-containing protein</fullName>
    </recommendedName>
</protein>
<dbReference type="InterPro" id="IPR016039">
    <property type="entry name" value="Thiolase-like"/>
</dbReference>
<sequence length="1154" mass="127600">MPSPSRLEEEADVVIGQLSQEAASLEIASKVAGKGFCVVAPGFEDHVLRQALEETAAFGKTHRWQQANSVIQDGLLGSEGSAFIAELESPEKDRVSREDGEMLMELDTAMTHLGFHIQPYLGSFGVEVTHRGKALVHQAGEPGEERVPLTDKEVLRWLSQFLRHKVMIIIFLGPSSGSLEMKPYNTDDAETFEISTYPGTLVVLRPDILSHKHFSNGRSLALSTFFLQGDRKPKRTKRSDKMVPAAKELDDWTVNRLRELKEKNLNSQFWDPDIPREWQSAMNHMFHKGQMIAVKGEACKVPATESPDAFCMATAFAPDYPQEVPRIRWDHEEVYDPNPESHHYFKSYCKHGSFMDGIELFDCKMFSMSPNEAKSMDPHQRLILEVGYEALYNMGMRKNTLVNTTCGVYVGCGNVEWSMMPREADQGAFAATGGALSISSGRFSFTLGLKGPSMTIDTDASSGATCVYLGAEAVQRKGRATPNEFSVAIAAHLLLAAVWWPTHCASGWLCATGRCLTFDASASGYVRGDGVAAVTLKASSQLVDGKYVTSEEEPLGSIAGAMMNNNGKGASLSAPHGPAEQEVVAEALQNASIVPADVDAVEAYGAGAFLPDAIEVGSMVRAHRSEDAKEPPLLVTSVKSSIGNQIETSGIISFMRVISAIRFGYATPNLHLRQANPHCDLEDTPINIATELMEYQKQSAFVGVMSRGFGGSNIYTIAWGAMRDKNAQQVVISARDSIMYWPGGGGALANDLLPTHSYMIVGSWSQWQQADAMEPEGDGTYTYIVMLGETRFEQFQIWLDGDAARVLHPGHSKGFKDTTVFGPDAMGHGCNWVIDGRQELPAVKVPKELGNESLLPKALKGEDTSDGEKPKCPSADYGMPGDSYRVTLRVTGRWRNVTWEKLPQGHPQARLSDQLTRERVSQFYIAGSWNDWNLSEMTPAETPGVYSTTAVLWRDGGEFQILRNRDWSQVIHPKTPKAKMIEPVAGPDDQGHGMNWFLHGQAGDAFRIELTRKGEFGMFEYGLKWERLLDERPSQTSMHQKFCIVGSWDNWETPKEMEFDGTCYKYTITLGLRNEESFQILLDGLWERTLHPDRANATPFVTHVLQGPNISAHGLNWTVGRDGGLAGASYEIRLHLTKRGHPKNVDWIKLPRNE</sequence>
<dbReference type="PANTHER" id="PTHR43775:SF37">
    <property type="entry name" value="SI:DKEY-61P9.11"/>
    <property type="match status" value="1"/>
</dbReference>
<evidence type="ECO:0000256" key="3">
    <source>
        <dbReference type="RuleBase" id="RU003694"/>
    </source>
</evidence>
<comment type="similarity">
    <text evidence="3">Belongs to the thiolase-like superfamily. Beta-ketoacyl-ACP synthases family.</text>
</comment>
<evidence type="ECO:0000256" key="2">
    <source>
        <dbReference type="ARBA" id="ARBA00022553"/>
    </source>
</evidence>
<dbReference type="EMBL" id="CAXAMM010039507">
    <property type="protein sequence ID" value="CAK9086914.1"/>
    <property type="molecule type" value="Genomic_DNA"/>
</dbReference>
<dbReference type="InterPro" id="IPR014031">
    <property type="entry name" value="Ketoacyl_synth_C"/>
</dbReference>
<keyword evidence="7" id="KW-1185">Reference proteome</keyword>
<dbReference type="EMBL" id="CAXAMM010039496">
    <property type="protein sequence ID" value="CAK9086833.1"/>
    <property type="molecule type" value="Genomic_DNA"/>
</dbReference>
<gene>
    <name evidence="5" type="ORF">SCF082_LOCUS41071</name>
    <name evidence="6" type="ORF">SCF082_LOCUS41103</name>
</gene>
<accession>A0ABP0QF06</accession>
<dbReference type="InterPro" id="IPR020841">
    <property type="entry name" value="PKS_Beta-ketoAc_synthase_dom"/>
</dbReference>
<dbReference type="CDD" id="cd00833">
    <property type="entry name" value="PKS"/>
    <property type="match status" value="1"/>
</dbReference>
<proteinExistence type="inferred from homology"/>
<keyword evidence="2" id="KW-0597">Phosphoprotein</keyword>
<dbReference type="InterPro" id="IPR030834">
    <property type="entry name" value="PKS_assoc_dom"/>
</dbReference>
<dbReference type="InterPro" id="IPR014030">
    <property type="entry name" value="Ketoacyl_synth_N"/>
</dbReference>
<evidence type="ECO:0000313" key="5">
    <source>
        <dbReference type="EMBL" id="CAK9086833.1"/>
    </source>
</evidence>
<dbReference type="Gene3D" id="3.40.47.10">
    <property type="match status" value="1"/>
</dbReference>
<dbReference type="NCBIfam" id="TIGR04556">
    <property type="entry name" value="PKS_assoc"/>
    <property type="match status" value="1"/>
</dbReference>
<dbReference type="Pfam" id="PF00109">
    <property type="entry name" value="ketoacyl-synt"/>
    <property type="match status" value="1"/>
</dbReference>